<comment type="caution">
    <text evidence="1">The sequence shown here is derived from an EMBL/GenBank/DDBJ whole genome shotgun (WGS) entry which is preliminary data.</text>
</comment>
<organism evidence="1 2">
    <name type="scientific">Lipomyces kononenkoae</name>
    <name type="common">Yeast</name>
    <dbReference type="NCBI Taxonomy" id="34357"/>
    <lineage>
        <taxon>Eukaryota</taxon>
        <taxon>Fungi</taxon>
        <taxon>Dikarya</taxon>
        <taxon>Ascomycota</taxon>
        <taxon>Saccharomycotina</taxon>
        <taxon>Lipomycetes</taxon>
        <taxon>Lipomycetales</taxon>
        <taxon>Lipomycetaceae</taxon>
        <taxon>Lipomyces</taxon>
    </lineage>
</organism>
<accession>A0ACC3SVL1</accession>
<evidence type="ECO:0000313" key="1">
    <source>
        <dbReference type="EMBL" id="KAK9235416.1"/>
    </source>
</evidence>
<feature type="non-terminal residue" evidence="1">
    <location>
        <position position="108"/>
    </location>
</feature>
<protein>
    <submittedName>
        <fullName evidence="1">Uncharacterized protein</fullName>
    </submittedName>
</protein>
<keyword evidence="2" id="KW-1185">Reference proteome</keyword>
<gene>
    <name evidence="1" type="ORF">V1525DRAFT_316962</name>
</gene>
<dbReference type="Proteomes" id="UP001433508">
    <property type="component" value="Unassembled WGS sequence"/>
</dbReference>
<proteinExistence type="predicted"/>
<evidence type="ECO:0000313" key="2">
    <source>
        <dbReference type="Proteomes" id="UP001433508"/>
    </source>
</evidence>
<feature type="non-terminal residue" evidence="1">
    <location>
        <position position="1"/>
    </location>
</feature>
<sequence length="108" mass="12234">YFVHCRSGANPSQHDYSPSSQAPIVVEIVCDKSSVPASLVYESYEEIHACSCKEMLDYCKSIDQPRLFRYFWTNWYRPSCGNFGSRWEVASLRGRPGSSAAIPISRTT</sequence>
<name>A0ACC3SVL1_LIPKO</name>
<reference evidence="2" key="1">
    <citation type="journal article" date="2024" name="Front. Bioeng. Biotechnol.">
        <title>Genome-scale model development and genomic sequencing of the oleaginous clade Lipomyces.</title>
        <authorList>
            <person name="Czajka J.J."/>
            <person name="Han Y."/>
            <person name="Kim J."/>
            <person name="Mondo S.J."/>
            <person name="Hofstad B.A."/>
            <person name="Robles A."/>
            <person name="Haridas S."/>
            <person name="Riley R."/>
            <person name="LaButti K."/>
            <person name="Pangilinan J."/>
            <person name="Andreopoulos W."/>
            <person name="Lipzen A."/>
            <person name="Yan J."/>
            <person name="Wang M."/>
            <person name="Ng V."/>
            <person name="Grigoriev I.V."/>
            <person name="Spatafora J.W."/>
            <person name="Magnuson J.K."/>
            <person name="Baker S.E."/>
            <person name="Pomraning K.R."/>
        </authorList>
    </citation>
    <scope>NUCLEOTIDE SEQUENCE [LARGE SCALE GENOMIC DNA]</scope>
    <source>
        <strain evidence="2">CBS 7786</strain>
    </source>
</reference>
<dbReference type="EMBL" id="MU971417">
    <property type="protein sequence ID" value="KAK9235416.1"/>
    <property type="molecule type" value="Genomic_DNA"/>
</dbReference>